<evidence type="ECO:0000313" key="10">
    <source>
        <dbReference type="EMBL" id="WVX50957.1"/>
    </source>
</evidence>
<dbReference type="Gene3D" id="3.30.450.20">
    <property type="entry name" value="PAS domain"/>
    <property type="match status" value="2"/>
</dbReference>
<dbReference type="EC" id="2.7.13.3" evidence="2"/>
<sequence>MTGGFLHGDLFRGLTFRILVFLSLALLPFGLIAIVQTRELARQADTNAELSLLGLTEQASGAERTIIQEGLGAAQALSSIVGIFADDPLACASFLHAYQQASNRYSLVGFLPANGVMTCSSAGGVHDFSDNPDFIKAVETTQRTVFVNPMGPLSGAPMLAIMHPHFVEGTFVGFATLSVPLAILRDMSDPETTTQPHDIITFNSAGEPLTSDRPRSVSLSDLPLNRSLKNFVGYSTSVFEDVNTEGDARVYTVVPIVPDLVYVIGIWRQEEVLAGTSHANALSVFLPVLMWIASLIVAFWSINRLAIGYIRRLGRQMRIFAFNRSLPRATLSASAPREFVEIQKVFMSMADSIIRDEASLENSLREKNILLKEVHHRVKNNLQLISSIMNMQIRRAPTEASRQVLRRLQERILSLATVHKNLYQNEGLDRVDAGALIEEIVGQLLVIGLPAGSQVAVEQSYASVMLDTDDAAPLTLLVSEAVTNAMKYIGPGDDDTRACLDISLTQPEPEVACFSITNSFDAAPAVEGTGLGMQLINAFARQLNAQVVSGKQDQTYHLILTFPVPHRAKPTLDY</sequence>
<evidence type="ECO:0000256" key="4">
    <source>
        <dbReference type="ARBA" id="ARBA00022679"/>
    </source>
</evidence>
<keyword evidence="8" id="KW-0812">Transmembrane</keyword>
<dbReference type="Gene3D" id="3.30.565.10">
    <property type="entry name" value="Histidine kinase-like ATPase, C-terminal domain"/>
    <property type="match status" value="1"/>
</dbReference>
<reference evidence="11" key="2">
    <citation type="submission" date="2024-01" db="EMBL/GenBank/DDBJ databases">
        <title>Roseobacter fucihabitans sp. nov., isolated from the brown alga Fucus spiralis.</title>
        <authorList>
            <person name="Hahnke S."/>
            <person name="Berger M."/>
            <person name="Schlingloff A."/>
            <person name="Athale I."/>
            <person name="Neumann-Schaal M."/>
            <person name="Adenaya A."/>
            <person name="Poehlein A."/>
            <person name="Daniel R."/>
            <person name="Pertersen J."/>
            <person name="Brinkhoff T."/>
        </authorList>
    </citation>
    <scope>NUCLEOTIDE SEQUENCE [LARGE SCALE GENOMIC DNA]</scope>
    <source>
        <strain evidence="11">B14</strain>
    </source>
</reference>
<evidence type="ECO:0000256" key="6">
    <source>
        <dbReference type="ARBA" id="ARBA00022777"/>
    </source>
</evidence>
<dbReference type="InterPro" id="IPR036890">
    <property type="entry name" value="HATPase_C_sf"/>
</dbReference>
<dbReference type="Proteomes" id="UP001318682">
    <property type="component" value="Chromosome"/>
</dbReference>
<evidence type="ECO:0000256" key="7">
    <source>
        <dbReference type="ARBA" id="ARBA00022840"/>
    </source>
</evidence>
<dbReference type="PANTHER" id="PTHR41523:SF8">
    <property type="entry name" value="ETHYLENE RESPONSE SENSOR PROTEIN"/>
    <property type="match status" value="1"/>
</dbReference>
<dbReference type="SUPFAM" id="SSF55874">
    <property type="entry name" value="ATPase domain of HSP90 chaperone/DNA topoisomerase II/histidine kinase"/>
    <property type="match status" value="1"/>
</dbReference>
<keyword evidence="6" id="KW-0418">Kinase</keyword>
<organism evidence="10 11">
    <name type="scientific">Roseobacter fucihabitans</name>
    <dbReference type="NCBI Taxonomy" id="1537242"/>
    <lineage>
        <taxon>Bacteria</taxon>
        <taxon>Pseudomonadati</taxon>
        <taxon>Pseudomonadota</taxon>
        <taxon>Alphaproteobacteria</taxon>
        <taxon>Rhodobacterales</taxon>
        <taxon>Roseobacteraceae</taxon>
        <taxon>Roseobacter</taxon>
    </lineage>
</organism>
<evidence type="ECO:0000256" key="2">
    <source>
        <dbReference type="ARBA" id="ARBA00012438"/>
    </source>
</evidence>
<evidence type="ECO:0000259" key="9">
    <source>
        <dbReference type="Pfam" id="PF07568"/>
    </source>
</evidence>
<feature type="transmembrane region" description="Helical" evidence="8">
    <location>
        <begin position="288"/>
        <end position="310"/>
    </location>
</feature>
<dbReference type="EMBL" id="CP143423">
    <property type="protein sequence ID" value="WVX50957.1"/>
    <property type="molecule type" value="Genomic_DNA"/>
</dbReference>
<keyword evidence="8" id="KW-1133">Transmembrane helix</keyword>
<dbReference type="RefSeq" id="WP_187429554.1">
    <property type="nucleotide sequence ID" value="NZ_CP143423.1"/>
</dbReference>
<comment type="catalytic activity">
    <reaction evidence="1">
        <text>ATP + protein L-histidine = ADP + protein N-phospho-L-histidine.</text>
        <dbReference type="EC" id="2.7.13.3"/>
    </reaction>
</comment>
<evidence type="ECO:0000256" key="1">
    <source>
        <dbReference type="ARBA" id="ARBA00000085"/>
    </source>
</evidence>
<keyword evidence="3" id="KW-0597">Phosphoprotein</keyword>
<dbReference type="Pfam" id="PF07568">
    <property type="entry name" value="HisKA_2"/>
    <property type="match status" value="1"/>
</dbReference>
<protein>
    <recommendedName>
        <fullName evidence="2">histidine kinase</fullName>
        <ecNumber evidence="2">2.7.13.3</ecNumber>
    </recommendedName>
</protein>
<keyword evidence="5" id="KW-0547">Nucleotide-binding</keyword>
<dbReference type="PANTHER" id="PTHR41523">
    <property type="entry name" value="TWO-COMPONENT SYSTEM SENSOR PROTEIN"/>
    <property type="match status" value="1"/>
</dbReference>
<keyword evidence="4" id="KW-0808">Transferase</keyword>
<reference evidence="10 11" key="1">
    <citation type="submission" date="2015-07" db="EMBL/GenBank/DDBJ databases">
        <authorList>
            <person name="Voget S."/>
            <person name="Dogs M."/>
            <person name="Brinkhoff T.H."/>
            <person name="Daniel R."/>
        </authorList>
    </citation>
    <scope>NUCLEOTIDE SEQUENCE [LARGE SCALE GENOMIC DNA]</scope>
    <source>
        <strain evidence="10 11">B14</strain>
    </source>
</reference>
<keyword evidence="8" id="KW-0472">Membrane</keyword>
<keyword evidence="11" id="KW-1185">Reference proteome</keyword>
<dbReference type="InterPro" id="IPR011495">
    <property type="entry name" value="Sig_transdc_His_kin_sub2_dim/P"/>
</dbReference>
<feature type="transmembrane region" description="Helical" evidence="8">
    <location>
        <begin position="14"/>
        <end position="35"/>
    </location>
</feature>
<evidence type="ECO:0000256" key="3">
    <source>
        <dbReference type="ARBA" id="ARBA00022553"/>
    </source>
</evidence>
<feature type="domain" description="Signal transduction histidine kinase subgroup 2 dimerisation and phosphoacceptor" evidence="9">
    <location>
        <begin position="373"/>
        <end position="445"/>
    </location>
</feature>
<gene>
    <name evidence="10" type="ORF">ROLI_040580</name>
</gene>
<evidence type="ECO:0000313" key="11">
    <source>
        <dbReference type="Proteomes" id="UP001318682"/>
    </source>
</evidence>
<proteinExistence type="predicted"/>
<evidence type="ECO:0000256" key="5">
    <source>
        <dbReference type="ARBA" id="ARBA00022741"/>
    </source>
</evidence>
<accession>A0ABZ2BYJ0</accession>
<name>A0ABZ2BYJ0_9RHOB</name>
<keyword evidence="7" id="KW-0067">ATP-binding</keyword>
<evidence type="ECO:0000256" key="8">
    <source>
        <dbReference type="SAM" id="Phobius"/>
    </source>
</evidence>